<dbReference type="InterPro" id="IPR005151">
    <property type="entry name" value="Tail-specific_protease"/>
</dbReference>
<dbReference type="SUPFAM" id="SSF50156">
    <property type="entry name" value="PDZ domain-like"/>
    <property type="match status" value="1"/>
</dbReference>
<dbReference type="GO" id="GO:0007165">
    <property type="term" value="P:signal transduction"/>
    <property type="evidence" value="ECO:0007669"/>
    <property type="project" value="TreeGrafter"/>
</dbReference>
<dbReference type="Proteomes" id="UP000184516">
    <property type="component" value="Unassembled WGS sequence"/>
</dbReference>
<keyword evidence="3" id="KW-0378">Hydrolase</keyword>
<organism evidence="3 4">
    <name type="scientific">Flavobacterium fluvii</name>
    <dbReference type="NCBI Taxonomy" id="468056"/>
    <lineage>
        <taxon>Bacteria</taxon>
        <taxon>Pseudomonadati</taxon>
        <taxon>Bacteroidota</taxon>
        <taxon>Flavobacteriia</taxon>
        <taxon>Flavobacteriales</taxon>
        <taxon>Flavobacteriaceae</taxon>
        <taxon>Flavobacterium</taxon>
    </lineage>
</organism>
<dbReference type="AlphaFoldDB" id="A0A1M5E866"/>
<feature type="signal peptide" evidence="1">
    <location>
        <begin position="1"/>
        <end position="18"/>
    </location>
</feature>
<dbReference type="Gene3D" id="2.30.42.10">
    <property type="match status" value="1"/>
</dbReference>
<feature type="domain" description="Tail specific protease" evidence="2">
    <location>
        <begin position="339"/>
        <end position="534"/>
    </location>
</feature>
<dbReference type="PANTHER" id="PTHR32060">
    <property type="entry name" value="TAIL-SPECIFIC PROTEASE"/>
    <property type="match status" value="1"/>
</dbReference>
<keyword evidence="3" id="KW-0645">Protease</keyword>
<name>A0A1M5E866_9FLAO</name>
<dbReference type="GO" id="GO:0030288">
    <property type="term" value="C:outer membrane-bounded periplasmic space"/>
    <property type="evidence" value="ECO:0007669"/>
    <property type="project" value="TreeGrafter"/>
</dbReference>
<dbReference type="InterPro" id="IPR029045">
    <property type="entry name" value="ClpP/crotonase-like_dom_sf"/>
</dbReference>
<dbReference type="InterPro" id="IPR036034">
    <property type="entry name" value="PDZ_sf"/>
</dbReference>
<dbReference type="PANTHER" id="PTHR32060:SF30">
    <property type="entry name" value="CARBOXY-TERMINAL PROCESSING PROTEASE CTPA"/>
    <property type="match status" value="1"/>
</dbReference>
<dbReference type="Gene3D" id="3.90.226.10">
    <property type="entry name" value="2-enoyl-CoA Hydratase, Chain A, domain 1"/>
    <property type="match status" value="1"/>
</dbReference>
<accession>A0A1M5E866</accession>
<evidence type="ECO:0000256" key="1">
    <source>
        <dbReference type="SAM" id="SignalP"/>
    </source>
</evidence>
<dbReference type="EMBL" id="FQWB01000001">
    <property type="protein sequence ID" value="SHF75251.1"/>
    <property type="molecule type" value="Genomic_DNA"/>
</dbReference>
<dbReference type="OrthoDB" id="5379939at2"/>
<dbReference type="RefSeq" id="WP_073367292.1">
    <property type="nucleotide sequence ID" value="NZ_FQWB01000001.1"/>
</dbReference>
<sequence length="558" mass="64452">MKKIFFCLFLLSSSHLFSNTKISEIQKYKQIGLVWGLLKYHHPEISKGKYDWDSEFVKLVDKAEGVENQEAMNDLLLDFISRFGTDKLKAKKINSEKIFLKNLDYAWIDSSVFGDKLTKTLVEIKENGNINDYYASVNKLAKNISFENEKGFKDFDYSIKSHRMLLLYSFWNATQYWNVNKYLMDTKWSDNLDSMTKEFLDCKTDLEFEIIKSNLITKLNDSHSYYGSRTIFSTLYKYKPAFSIKAVNDSLLIDAVYNKTLAKKDDIELGDIIVKINNKSISSCLHDKVAPMISVSNSTFLRRWSPWLFYNDKDSINVDIIKKNGTQLNKYIHLYNTYKKEEPVYLVTPKKNKWSYIQPDVAYVNLDQITKKELDSVFKQISKTKGLILDLRNYPKNISINDLPGFLYPERKEFIKILAPLPNIPSYGEYAAESPLKLIMDPFKAGQNNPDYYKGKVILLVNRTTQSNAEFIGMAIQQSPNCITIGEQTAGSVLNIVEYIMPDKTKADFTGRGAFYPNGEGVQRNGLHIDHYVKESAKNYDPELYVKEAIRLIEKSSI</sequence>
<feature type="chain" id="PRO_5012951446" evidence="1">
    <location>
        <begin position="19"/>
        <end position="558"/>
    </location>
</feature>
<dbReference type="GO" id="GO:0004175">
    <property type="term" value="F:endopeptidase activity"/>
    <property type="evidence" value="ECO:0007669"/>
    <property type="project" value="TreeGrafter"/>
</dbReference>
<reference evidence="4" key="1">
    <citation type="submission" date="2016-11" db="EMBL/GenBank/DDBJ databases">
        <authorList>
            <person name="Varghese N."/>
            <person name="Submissions S."/>
        </authorList>
    </citation>
    <scope>NUCLEOTIDE SEQUENCE [LARGE SCALE GENOMIC DNA]</scope>
    <source>
        <strain evidence="4">DSM 19978</strain>
    </source>
</reference>
<proteinExistence type="predicted"/>
<keyword evidence="4" id="KW-1185">Reference proteome</keyword>
<keyword evidence="1" id="KW-0732">Signal</keyword>
<evidence type="ECO:0000313" key="3">
    <source>
        <dbReference type="EMBL" id="SHF75251.1"/>
    </source>
</evidence>
<evidence type="ECO:0000313" key="4">
    <source>
        <dbReference type="Proteomes" id="UP000184516"/>
    </source>
</evidence>
<dbReference type="STRING" id="468056.SAMN05443549_101229"/>
<dbReference type="SUPFAM" id="SSF52096">
    <property type="entry name" value="ClpP/crotonase"/>
    <property type="match status" value="1"/>
</dbReference>
<protein>
    <submittedName>
        <fullName evidence="3">C-terminal processing protease CtpA/Prc, contains a PDZ domain</fullName>
    </submittedName>
</protein>
<dbReference type="GO" id="GO:0008236">
    <property type="term" value="F:serine-type peptidase activity"/>
    <property type="evidence" value="ECO:0007669"/>
    <property type="project" value="InterPro"/>
</dbReference>
<gene>
    <name evidence="3" type="ORF">SAMN05443549_101229</name>
</gene>
<dbReference type="SMART" id="SM00245">
    <property type="entry name" value="TSPc"/>
    <property type="match status" value="1"/>
</dbReference>
<dbReference type="Pfam" id="PF03572">
    <property type="entry name" value="Peptidase_S41"/>
    <property type="match status" value="1"/>
</dbReference>
<dbReference type="GO" id="GO:0006508">
    <property type="term" value="P:proteolysis"/>
    <property type="evidence" value="ECO:0007669"/>
    <property type="project" value="UniProtKB-KW"/>
</dbReference>
<evidence type="ECO:0000259" key="2">
    <source>
        <dbReference type="SMART" id="SM00245"/>
    </source>
</evidence>